<dbReference type="AlphaFoldDB" id="A0A1V0PD45"/>
<reference evidence="1 2" key="1">
    <citation type="journal article" date="2017" name="BMC Genomics">
        <title>Comparative and functional genomics of the Lactococcus lactis taxon; insights into evolution and niche adaptation.</title>
        <authorList>
            <person name="Kelleher P."/>
            <person name="Bottacini F."/>
            <person name="Mahony J."/>
            <person name="Kilcawley K.N."/>
            <person name="van Sinderen D."/>
        </authorList>
    </citation>
    <scope>NUCLEOTIDE SEQUENCE [LARGE SCALE GENOMIC DNA]</scope>
    <source>
        <strain evidence="1 2">JM1</strain>
        <plasmid evidence="2">pmpjm1</plasmid>
    </source>
</reference>
<name>A0A1V0PD45_LACLC</name>
<keyword evidence="1" id="KW-0614">Plasmid</keyword>
<dbReference type="EMBL" id="CP016746">
    <property type="protein sequence ID" value="ARE27187.1"/>
    <property type="molecule type" value="Genomic_DNA"/>
</dbReference>
<sequence>MSLKSFSAEKDEKLKESITKTINETSEQPEVKSSTKSFGVVIPTKNKKKNAKLKKPYTFSLFPEQYEKLAKIADETGYTSKSELLSVIIDSL</sequence>
<dbReference type="Proteomes" id="UP000191806">
    <property type="component" value="Plasmid pJM1A"/>
</dbReference>
<protein>
    <submittedName>
        <fullName evidence="1">Uncharacterized protein</fullName>
    </submittedName>
</protein>
<evidence type="ECO:0000313" key="2">
    <source>
        <dbReference type="Proteomes" id="UP000191806"/>
    </source>
</evidence>
<geneLocation type="plasmid" evidence="2">
    <name>pmpjm1</name>
</geneLocation>
<proteinExistence type="predicted"/>
<evidence type="ECO:0000313" key="1">
    <source>
        <dbReference type="EMBL" id="ARE27187.1"/>
    </source>
</evidence>
<organism evidence="1 2">
    <name type="scientific">Lactococcus lactis subsp. cremoris</name>
    <name type="common">Streptococcus cremoris</name>
    <dbReference type="NCBI Taxonomy" id="1359"/>
    <lineage>
        <taxon>Bacteria</taxon>
        <taxon>Bacillati</taxon>
        <taxon>Bacillota</taxon>
        <taxon>Bacilli</taxon>
        <taxon>Lactobacillales</taxon>
        <taxon>Streptococcaceae</taxon>
        <taxon>Lactococcus</taxon>
    </lineage>
</organism>
<gene>
    <name evidence="1" type="ORF">LLJM1_04215</name>
</gene>
<dbReference type="RefSeq" id="WP_063280692.1">
    <property type="nucleotide sequence ID" value="NZ_CP016746.2"/>
</dbReference>
<accession>A0A1V0PD45</accession>